<evidence type="ECO:0000256" key="1">
    <source>
        <dbReference type="SAM" id="Phobius"/>
    </source>
</evidence>
<feature type="transmembrane region" description="Helical" evidence="1">
    <location>
        <begin position="147"/>
        <end position="171"/>
    </location>
</feature>
<evidence type="ECO:0000313" key="2">
    <source>
        <dbReference type="Proteomes" id="UP000050795"/>
    </source>
</evidence>
<proteinExistence type="predicted"/>
<feature type="transmembrane region" description="Helical" evidence="1">
    <location>
        <begin position="25"/>
        <end position="50"/>
    </location>
</feature>
<keyword evidence="1" id="KW-0812">Transmembrane</keyword>
<feature type="transmembrane region" description="Helical" evidence="1">
    <location>
        <begin position="183"/>
        <end position="207"/>
    </location>
</feature>
<dbReference type="Proteomes" id="UP000050795">
    <property type="component" value="Unassembled WGS sequence"/>
</dbReference>
<accession>A0AA85ISB5</accession>
<evidence type="ECO:0000313" key="3">
    <source>
        <dbReference type="WBParaSite" id="TREG1_118360.1"/>
    </source>
</evidence>
<keyword evidence="1" id="KW-0472">Membrane</keyword>
<feature type="transmembrane region" description="Helical" evidence="1">
    <location>
        <begin position="87"/>
        <end position="110"/>
    </location>
</feature>
<dbReference type="AlphaFoldDB" id="A0AA85ISB5"/>
<dbReference type="WBParaSite" id="TREG1_118360.1">
    <property type="protein sequence ID" value="TREG1_118360.1"/>
    <property type="gene ID" value="TREG1_118360"/>
</dbReference>
<name>A0AA85ISB5_TRIRE</name>
<organism evidence="2 3">
    <name type="scientific">Trichobilharzia regenti</name>
    <name type="common">Nasal bird schistosome</name>
    <dbReference type="NCBI Taxonomy" id="157069"/>
    <lineage>
        <taxon>Eukaryota</taxon>
        <taxon>Metazoa</taxon>
        <taxon>Spiralia</taxon>
        <taxon>Lophotrochozoa</taxon>
        <taxon>Platyhelminthes</taxon>
        <taxon>Trematoda</taxon>
        <taxon>Digenea</taxon>
        <taxon>Strigeidida</taxon>
        <taxon>Schistosomatoidea</taxon>
        <taxon>Schistosomatidae</taxon>
        <taxon>Trichobilharzia</taxon>
    </lineage>
</organism>
<feature type="transmembrane region" description="Helical" evidence="1">
    <location>
        <begin position="62"/>
        <end position="81"/>
    </location>
</feature>
<keyword evidence="2" id="KW-1185">Reference proteome</keyword>
<evidence type="ECO:0008006" key="4">
    <source>
        <dbReference type="Google" id="ProtNLM"/>
    </source>
</evidence>
<sequence>MILSIASSTHTAHNNQTKQRGFGSIFVWFIVDLIIMILMTVGAVVLIDKIPTIKEFFKRHDYVIYILLSVSGVLLMVVIFVRKIQSYYLATRMVLETVVLLWSVIFAIVFPSIKWSDALISLGTTITITISVVILSWKLSPLNWKGFIVFTSISIGIAVLAIVAAICYYFFHSRNDLKRKISCFAMVVLIELSIIIIMFTCVSIHKWLMWWFAPQPTEFILAVVIWFLMLGLFTETYTGITSCLQKDNNNKQKSVVGRYPY</sequence>
<keyword evidence="1" id="KW-1133">Transmembrane helix</keyword>
<feature type="transmembrane region" description="Helical" evidence="1">
    <location>
        <begin position="219"/>
        <end position="244"/>
    </location>
</feature>
<reference evidence="3" key="2">
    <citation type="submission" date="2023-11" db="UniProtKB">
        <authorList>
            <consortium name="WormBaseParasite"/>
        </authorList>
    </citation>
    <scope>IDENTIFICATION</scope>
</reference>
<protein>
    <recommendedName>
        <fullName evidence="4">Transmembrane protein</fullName>
    </recommendedName>
</protein>
<reference evidence="2" key="1">
    <citation type="submission" date="2022-06" db="EMBL/GenBank/DDBJ databases">
        <authorList>
            <person name="Berger JAMES D."/>
            <person name="Berger JAMES D."/>
        </authorList>
    </citation>
    <scope>NUCLEOTIDE SEQUENCE [LARGE SCALE GENOMIC DNA]</scope>
</reference>